<organism evidence="1 2">
    <name type="scientific">Lentinus brumalis</name>
    <dbReference type="NCBI Taxonomy" id="2498619"/>
    <lineage>
        <taxon>Eukaryota</taxon>
        <taxon>Fungi</taxon>
        <taxon>Dikarya</taxon>
        <taxon>Basidiomycota</taxon>
        <taxon>Agaricomycotina</taxon>
        <taxon>Agaricomycetes</taxon>
        <taxon>Polyporales</taxon>
        <taxon>Polyporaceae</taxon>
        <taxon>Lentinus</taxon>
    </lineage>
</organism>
<evidence type="ECO:0000313" key="1">
    <source>
        <dbReference type="EMBL" id="RDX55065.1"/>
    </source>
</evidence>
<reference evidence="1 2" key="1">
    <citation type="journal article" date="2018" name="Biotechnol. Biofuels">
        <title>Integrative visual omics of the white-rot fungus Polyporus brumalis exposes the biotechnological potential of its oxidative enzymes for delignifying raw plant biomass.</title>
        <authorList>
            <person name="Miyauchi S."/>
            <person name="Rancon A."/>
            <person name="Drula E."/>
            <person name="Hage H."/>
            <person name="Chaduli D."/>
            <person name="Favel A."/>
            <person name="Grisel S."/>
            <person name="Henrissat B."/>
            <person name="Herpoel-Gimbert I."/>
            <person name="Ruiz-Duenas F.J."/>
            <person name="Chevret D."/>
            <person name="Hainaut M."/>
            <person name="Lin J."/>
            <person name="Wang M."/>
            <person name="Pangilinan J."/>
            <person name="Lipzen A."/>
            <person name="Lesage-Meessen L."/>
            <person name="Navarro D."/>
            <person name="Riley R."/>
            <person name="Grigoriev I.V."/>
            <person name="Zhou S."/>
            <person name="Raouche S."/>
            <person name="Rosso M.N."/>
        </authorList>
    </citation>
    <scope>NUCLEOTIDE SEQUENCE [LARGE SCALE GENOMIC DNA]</scope>
    <source>
        <strain evidence="1 2">BRFM 1820</strain>
    </source>
</reference>
<sequence length="105" mass="11847">MMMSTYNVQSLFPLTYLVSYALHIFQAGKITFYCVYVRAGVLILIPTVLADVLECVWGAVLPRREDDDACLRACEGFGDFEADVVRPARHQCYLSKVFMPSTTKV</sequence>
<evidence type="ECO:0000313" key="2">
    <source>
        <dbReference type="Proteomes" id="UP000256964"/>
    </source>
</evidence>
<gene>
    <name evidence="1" type="ORF">OH76DRAFT_1397408</name>
</gene>
<keyword evidence="2" id="KW-1185">Reference proteome</keyword>
<dbReference type="Proteomes" id="UP000256964">
    <property type="component" value="Unassembled WGS sequence"/>
</dbReference>
<protein>
    <submittedName>
        <fullName evidence="1">Uncharacterized protein</fullName>
    </submittedName>
</protein>
<dbReference type="AlphaFoldDB" id="A0A371DRB1"/>
<accession>A0A371DRB1</accession>
<name>A0A371DRB1_9APHY</name>
<proteinExistence type="predicted"/>
<dbReference type="EMBL" id="KZ857383">
    <property type="protein sequence ID" value="RDX55065.1"/>
    <property type="molecule type" value="Genomic_DNA"/>
</dbReference>